<evidence type="ECO:0008006" key="3">
    <source>
        <dbReference type="Google" id="ProtNLM"/>
    </source>
</evidence>
<accession>A0A4Q7ZQJ5</accession>
<dbReference type="RefSeq" id="WP_207229955.1">
    <property type="nucleotide sequence ID" value="NZ_SHKY01000001.1"/>
</dbReference>
<reference evidence="1 2" key="1">
    <citation type="submission" date="2019-02" db="EMBL/GenBank/DDBJ databases">
        <title>Sequencing the genomes of 1000 actinobacteria strains.</title>
        <authorList>
            <person name="Klenk H.-P."/>
        </authorList>
    </citation>
    <scope>NUCLEOTIDE SEQUENCE [LARGE SCALE GENOMIC DNA]</scope>
    <source>
        <strain evidence="1 2">DSM 45162</strain>
    </source>
</reference>
<dbReference type="AlphaFoldDB" id="A0A4Q7ZQJ5"/>
<proteinExistence type="predicted"/>
<protein>
    <recommendedName>
        <fullName evidence="3">ATP synthase F subunit</fullName>
    </recommendedName>
</protein>
<organism evidence="1 2">
    <name type="scientific">Krasilnikovia cinnamomea</name>
    <dbReference type="NCBI Taxonomy" id="349313"/>
    <lineage>
        <taxon>Bacteria</taxon>
        <taxon>Bacillati</taxon>
        <taxon>Actinomycetota</taxon>
        <taxon>Actinomycetes</taxon>
        <taxon>Micromonosporales</taxon>
        <taxon>Micromonosporaceae</taxon>
        <taxon>Krasilnikovia</taxon>
    </lineage>
</organism>
<dbReference type="Proteomes" id="UP000292564">
    <property type="component" value="Unassembled WGS sequence"/>
</dbReference>
<evidence type="ECO:0000313" key="1">
    <source>
        <dbReference type="EMBL" id="RZU53392.1"/>
    </source>
</evidence>
<name>A0A4Q7ZQJ5_9ACTN</name>
<evidence type="ECO:0000313" key="2">
    <source>
        <dbReference type="Proteomes" id="UP000292564"/>
    </source>
</evidence>
<dbReference type="EMBL" id="SHKY01000001">
    <property type="protein sequence ID" value="RZU53392.1"/>
    <property type="molecule type" value="Genomic_DNA"/>
</dbReference>
<comment type="caution">
    <text evidence="1">The sequence shown here is derived from an EMBL/GenBank/DDBJ whole genome shotgun (WGS) entry which is preliminary data.</text>
</comment>
<gene>
    <name evidence="1" type="ORF">EV385_5315</name>
</gene>
<keyword evidence="2" id="KW-1185">Reference proteome</keyword>
<sequence>MGQIAVLGEFVQVRGWATAGLLAVAADDAEQVRAGWAALPTDVDLVLLTPNAARALGETADARLVAVLP</sequence>